<dbReference type="Proteomes" id="UP000600449">
    <property type="component" value="Unassembled WGS sequence"/>
</dbReference>
<protein>
    <recommendedName>
        <fullName evidence="4">Phage integrase family protein</fullName>
    </recommendedName>
</protein>
<dbReference type="SUPFAM" id="SSF56349">
    <property type="entry name" value="DNA breaking-rejoining enzymes"/>
    <property type="match status" value="1"/>
</dbReference>
<dbReference type="InterPro" id="IPR011010">
    <property type="entry name" value="DNA_brk_join_enz"/>
</dbReference>
<proteinExistence type="predicted"/>
<comment type="caution">
    <text evidence="2">The sequence shown here is derived from an EMBL/GenBank/DDBJ whole genome shotgun (WGS) entry which is preliminary data.</text>
</comment>
<gene>
    <name evidence="2" type="ORF">GCM10011322_44390</name>
</gene>
<keyword evidence="3" id="KW-1185">Reference proteome</keyword>
<dbReference type="RefSeq" id="WP_188915465.1">
    <property type="nucleotide sequence ID" value="NZ_BMMF01000016.1"/>
</dbReference>
<dbReference type="EMBL" id="BMMF01000016">
    <property type="protein sequence ID" value="GGK52610.1"/>
    <property type="molecule type" value="Genomic_DNA"/>
</dbReference>
<dbReference type="Gene3D" id="1.10.443.10">
    <property type="entry name" value="Intergrase catalytic core"/>
    <property type="match status" value="1"/>
</dbReference>
<dbReference type="GO" id="GO:0015074">
    <property type="term" value="P:DNA integration"/>
    <property type="evidence" value="ECO:0007669"/>
    <property type="project" value="InterPro"/>
</dbReference>
<sequence>MRAERNSQPMHGLPRYLPFEQWPPRMQAAALDLAPEAEKTVGRFLAFLSSQSRSPESIGTQDVLDYAQTLSPSHACRRKHLKRLSAHLPSLLPTSALHLREAVKAADAAHYAEYGRAQARKRCGYRTRKCGWDLGVPVADWPAPWREALEAYQRRLEGPKTTIDLRAALTDSAPEPPRIGRRTLGGITTAVARLLYATRRDPRVSDPDRLAPDTLQSYLDALRERGAKDVTRAIETKFLSSFATHVLRWPAAERQWIKLTYQSLNSRAKTQPRRKDEKPIPALTEVWSTGQELWCRAQALGPGTQTAFRLARDGMVLCFACNAPLRASDLQPLEYERHLLRIEDGWALRVLVQTKTRKEYRNSLLWPEVSAMLDVYRDKWLPERETAYVWMDREPSERWLASVFKNRVGINPHLIRDIVATDIAASGDAVDGVIPSILGHADSRTSAEYIRAADVIVGARVARRLLAQLLSSEA</sequence>
<dbReference type="AlphaFoldDB" id="A0A917QIB0"/>
<dbReference type="GO" id="GO:0006310">
    <property type="term" value="P:DNA recombination"/>
    <property type="evidence" value="ECO:0007669"/>
    <property type="project" value="UniProtKB-KW"/>
</dbReference>
<name>A0A917QIB0_9HYPH</name>
<accession>A0A917QIB0</accession>
<evidence type="ECO:0000313" key="3">
    <source>
        <dbReference type="Proteomes" id="UP000600449"/>
    </source>
</evidence>
<evidence type="ECO:0000313" key="2">
    <source>
        <dbReference type="EMBL" id="GGK52610.1"/>
    </source>
</evidence>
<evidence type="ECO:0008006" key="4">
    <source>
        <dbReference type="Google" id="ProtNLM"/>
    </source>
</evidence>
<evidence type="ECO:0000256" key="1">
    <source>
        <dbReference type="ARBA" id="ARBA00023172"/>
    </source>
</evidence>
<organism evidence="2 3">
    <name type="scientific">Salinarimonas ramus</name>
    <dbReference type="NCBI Taxonomy" id="690164"/>
    <lineage>
        <taxon>Bacteria</taxon>
        <taxon>Pseudomonadati</taxon>
        <taxon>Pseudomonadota</taxon>
        <taxon>Alphaproteobacteria</taxon>
        <taxon>Hyphomicrobiales</taxon>
        <taxon>Salinarimonadaceae</taxon>
        <taxon>Salinarimonas</taxon>
    </lineage>
</organism>
<dbReference type="GO" id="GO:0003677">
    <property type="term" value="F:DNA binding"/>
    <property type="evidence" value="ECO:0007669"/>
    <property type="project" value="InterPro"/>
</dbReference>
<dbReference type="InterPro" id="IPR013762">
    <property type="entry name" value="Integrase-like_cat_sf"/>
</dbReference>
<reference evidence="2 3" key="1">
    <citation type="journal article" date="2014" name="Int. J. Syst. Evol. Microbiol.">
        <title>Complete genome sequence of Corynebacterium casei LMG S-19264T (=DSM 44701T), isolated from a smear-ripened cheese.</title>
        <authorList>
            <consortium name="US DOE Joint Genome Institute (JGI-PGF)"/>
            <person name="Walter F."/>
            <person name="Albersmeier A."/>
            <person name="Kalinowski J."/>
            <person name="Ruckert C."/>
        </authorList>
    </citation>
    <scope>NUCLEOTIDE SEQUENCE [LARGE SCALE GENOMIC DNA]</scope>
    <source>
        <strain evidence="2 3">CGMCC 1.9161</strain>
    </source>
</reference>
<keyword evidence="1" id="KW-0233">DNA recombination</keyword>